<feature type="chain" id="PRO_5020777733" description="Tetratricopeptide repeat protein" evidence="1">
    <location>
        <begin position="22"/>
        <end position="215"/>
    </location>
</feature>
<comment type="caution">
    <text evidence="2">The sequence shown here is derived from an EMBL/GenBank/DDBJ whole genome shotgun (WGS) entry which is preliminary data.</text>
</comment>
<accession>A0A4R6IG04</accession>
<dbReference type="EMBL" id="SNWM01000004">
    <property type="protein sequence ID" value="TDO20984.1"/>
    <property type="molecule type" value="Genomic_DNA"/>
</dbReference>
<name>A0A4R6IG04_9SPHI</name>
<keyword evidence="3" id="KW-1185">Reference proteome</keyword>
<evidence type="ECO:0000313" key="3">
    <source>
        <dbReference type="Proteomes" id="UP000295499"/>
    </source>
</evidence>
<feature type="signal peptide" evidence="1">
    <location>
        <begin position="1"/>
        <end position="21"/>
    </location>
</feature>
<organism evidence="2 3">
    <name type="scientific">Pedobacter duraquae</name>
    <dbReference type="NCBI Taxonomy" id="425511"/>
    <lineage>
        <taxon>Bacteria</taxon>
        <taxon>Pseudomonadati</taxon>
        <taxon>Bacteroidota</taxon>
        <taxon>Sphingobacteriia</taxon>
        <taxon>Sphingobacteriales</taxon>
        <taxon>Sphingobacteriaceae</taxon>
        <taxon>Pedobacter</taxon>
    </lineage>
</organism>
<protein>
    <recommendedName>
        <fullName evidence="4">Tetratricopeptide repeat protein</fullName>
    </recommendedName>
</protein>
<gene>
    <name evidence="2" type="ORF">CLV32_3621</name>
</gene>
<evidence type="ECO:0000313" key="2">
    <source>
        <dbReference type="EMBL" id="TDO20984.1"/>
    </source>
</evidence>
<dbReference type="AlphaFoldDB" id="A0A4R6IG04"/>
<dbReference type="RefSeq" id="WP_133557927.1">
    <property type="nucleotide sequence ID" value="NZ_SNWM01000004.1"/>
</dbReference>
<proteinExistence type="predicted"/>
<reference evidence="2 3" key="1">
    <citation type="submission" date="2019-03" db="EMBL/GenBank/DDBJ databases">
        <title>Genomic Encyclopedia of Archaeal and Bacterial Type Strains, Phase II (KMG-II): from individual species to whole genera.</title>
        <authorList>
            <person name="Goeker M."/>
        </authorList>
    </citation>
    <scope>NUCLEOTIDE SEQUENCE [LARGE SCALE GENOMIC DNA]</scope>
    <source>
        <strain evidence="2 3">DSM 19034</strain>
    </source>
</reference>
<sequence>MKNLTKTLTLALIAFSLNSFAQTATEKFQMGMKKGLEMLGSAKGTDGFNSTANYFERVAQAEAKQWTPFYYAAYSNLIAGLTTTDKTIKDQYLDKALAEVDQADALSPDNSEIYALKGYVQYIKLSVDPQSRLAMMSASSASLAKAKALNPENPRPYFISGQNTFYTPEAFGGGKAKAKTLLETAAAKFAIFKPASAIEPNWGADQAKDLLAQIK</sequence>
<dbReference type="Proteomes" id="UP000295499">
    <property type="component" value="Unassembled WGS sequence"/>
</dbReference>
<evidence type="ECO:0008006" key="4">
    <source>
        <dbReference type="Google" id="ProtNLM"/>
    </source>
</evidence>
<keyword evidence="1" id="KW-0732">Signal</keyword>
<dbReference type="OrthoDB" id="1150971at2"/>
<evidence type="ECO:0000256" key="1">
    <source>
        <dbReference type="SAM" id="SignalP"/>
    </source>
</evidence>